<accession>A0ABN7X309</accession>
<dbReference type="EMBL" id="CAJVQB010083550">
    <property type="protein sequence ID" value="CAG8846442.1"/>
    <property type="molecule type" value="Genomic_DNA"/>
</dbReference>
<evidence type="ECO:0000313" key="1">
    <source>
        <dbReference type="EMBL" id="CAG8846442.1"/>
    </source>
</evidence>
<comment type="caution">
    <text evidence="1">The sequence shown here is derived from an EMBL/GenBank/DDBJ whole genome shotgun (WGS) entry which is preliminary data.</text>
</comment>
<gene>
    <name evidence="1" type="ORF">GMARGA_LOCUS38163</name>
</gene>
<feature type="non-terminal residue" evidence="1">
    <location>
        <position position="53"/>
    </location>
</feature>
<proteinExistence type="predicted"/>
<protein>
    <submittedName>
        <fullName evidence="1">28588_t:CDS:1</fullName>
    </submittedName>
</protein>
<dbReference type="Proteomes" id="UP000789901">
    <property type="component" value="Unassembled WGS sequence"/>
</dbReference>
<name>A0ABN7X309_GIGMA</name>
<reference evidence="1 2" key="1">
    <citation type="submission" date="2021-06" db="EMBL/GenBank/DDBJ databases">
        <authorList>
            <person name="Kallberg Y."/>
            <person name="Tangrot J."/>
            <person name="Rosling A."/>
        </authorList>
    </citation>
    <scope>NUCLEOTIDE SEQUENCE [LARGE SCALE GENOMIC DNA]</scope>
    <source>
        <strain evidence="1 2">120-4 pot B 10/14</strain>
    </source>
</reference>
<sequence>VLFSVQFSTENENQNQNHFAKVELYEPKIVNEETIPLLSSSKLLTNKNQDTAL</sequence>
<evidence type="ECO:0000313" key="2">
    <source>
        <dbReference type="Proteomes" id="UP000789901"/>
    </source>
</evidence>
<keyword evidence="2" id="KW-1185">Reference proteome</keyword>
<organism evidence="1 2">
    <name type="scientific">Gigaspora margarita</name>
    <dbReference type="NCBI Taxonomy" id="4874"/>
    <lineage>
        <taxon>Eukaryota</taxon>
        <taxon>Fungi</taxon>
        <taxon>Fungi incertae sedis</taxon>
        <taxon>Mucoromycota</taxon>
        <taxon>Glomeromycotina</taxon>
        <taxon>Glomeromycetes</taxon>
        <taxon>Diversisporales</taxon>
        <taxon>Gigasporaceae</taxon>
        <taxon>Gigaspora</taxon>
    </lineage>
</organism>
<feature type="non-terminal residue" evidence="1">
    <location>
        <position position="1"/>
    </location>
</feature>